<sequence>MKLPYGISDFDTLIMEGYHYIDRTDHIPLLEAAGKQLLFLRPRRFGKSLLLSMLENYYDINKADRFETLFGGLAIGQAPTEERNRYLVMKWDFSGVGAVGDMAAITGSLYRYLNLRIETFSAYYRALLADSPRIEPEDAIASFQSLLAIVQRSGHSLYLLIDEYDNFANELMMGHQNPEESRYQALLSGEGAMKTLFKTVKMAAGSGGIGRVFLTGVSPVAMSDLTSAYNVAENIYLDERFNELCGFREAEIVGMTAAIANDCHLPEERALDAVAMMRTFYNGYRFSRRAREHVYNPTLALYFLKVFQRECRHPDEILDNNLAMDRGKMHYIASLPFGRDVILQALTDSESVCVPRIADRFGVEDMLHGPKDTDFVASLLYYFGILTLGGMSPFGELILRIPNLVIRRLYAETLREMMLPEDSALNTARQVARALYQHGEMAPLCTFVEQNYFKVFSNRDYRWSNELTIKTAFLTLLFNDTLYIMESEAEIERAHTDLTMIVRPDMREYQVLDILIEFKFVSLKDAGLDGETVRTMEDATLRALPAVQAKQKEAEEGLARYRERLAAKFGDVLRLHSFSVVAVGFERLVFF</sequence>
<dbReference type="EMBL" id="CAADFQ010000099">
    <property type="protein sequence ID" value="VFK35089.1"/>
    <property type="molecule type" value="Genomic_DNA"/>
</dbReference>
<dbReference type="PANTHER" id="PTHR34825:SF2">
    <property type="entry name" value="AAA-ATPASE-LIKE DOMAIN-CONTAINING PROTEIN"/>
    <property type="match status" value="1"/>
</dbReference>
<evidence type="ECO:0000313" key="2">
    <source>
        <dbReference type="EMBL" id="VFK35089.1"/>
    </source>
</evidence>
<evidence type="ECO:0000313" key="3">
    <source>
        <dbReference type="EMBL" id="VFK76220.1"/>
    </source>
</evidence>
<proteinExistence type="predicted"/>
<gene>
    <name evidence="3" type="ORF">BECKMB1821H_GA0114242_104624</name>
    <name evidence="2" type="ORF">BECKMB1821I_GA0114274_10999</name>
</gene>
<protein>
    <submittedName>
        <fullName evidence="2">Predicted AAA-ATPase</fullName>
    </submittedName>
</protein>
<dbReference type="PANTHER" id="PTHR34825">
    <property type="entry name" value="CONSERVED PROTEIN, WITH A WEAK D-GALACTARATE DEHYDRATASE/ALTRONATE HYDROLASE DOMAIN"/>
    <property type="match status" value="1"/>
</dbReference>
<dbReference type="InterPro" id="IPR018631">
    <property type="entry name" value="AAA-ATPase-like_dom"/>
</dbReference>
<dbReference type="Pfam" id="PF09820">
    <property type="entry name" value="AAA-ATPase_like"/>
    <property type="match status" value="1"/>
</dbReference>
<evidence type="ECO:0000259" key="1">
    <source>
        <dbReference type="Pfam" id="PF09820"/>
    </source>
</evidence>
<feature type="domain" description="AAA-ATPase-like" evidence="1">
    <location>
        <begin position="4"/>
        <end position="226"/>
    </location>
</feature>
<accession>A0A450Y0Q0</accession>
<reference evidence="2" key="1">
    <citation type="submission" date="2019-02" db="EMBL/GenBank/DDBJ databases">
        <authorList>
            <person name="Gruber-Vodicka R. H."/>
            <person name="Seah K. B. B."/>
        </authorList>
    </citation>
    <scope>NUCLEOTIDE SEQUENCE</scope>
    <source>
        <strain evidence="3">BECK_BZ198</strain>
        <strain evidence="2">BECK_BZ199</strain>
    </source>
</reference>
<name>A0A450Y0Q0_9GAMM</name>
<organism evidence="2">
    <name type="scientific">Candidatus Kentrum sp. MB</name>
    <dbReference type="NCBI Taxonomy" id="2138164"/>
    <lineage>
        <taxon>Bacteria</taxon>
        <taxon>Pseudomonadati</taxon>
        <taxon>Pseudomonadota</taxon>
        <taxon>Gammaproteobacteria</taxon>
        <taxon>Candidatus Kentrum</taxon>
    </lineage>
</organism>
<dbReference type="AlphaFoldDB" id="A0A450Y0Q0"/>
<dbReference type="EMBL" id="CAADGH010000046">
    <property type="protein sequence ID" value="VFK76220.1"/>
    <property type="molecule type" value="Genomic_DNA"/>
</dbReference>